<protein>
    <submittedName>
        <fullName evidence="2">Uncharacterized protein</fullName>
    </submittedName>
</protein>
<accession>A0A5N6GIY7</accession>
<sequence length="56" mass="6484">MLENGIESWDLSESSAAKESGIRKKKMKSRVRVFHDTAGLVDPNRDPYLDQWSIQY</sequence>
<evidence type="ECO:0000313" key="2">
    <source>
        <dbReference type="EMBL" id="KAB8241938.1"/>
    </source>
</evidence>
<gene>
    <name evidence="2" type="ORF">BDV35DRAFT_367830</name>
</gene>
<name>A0A5N6GIY7_ASPFL</name>
<feature type="region of interest" description="Disordered" evidence="1">
    <location>
        <begin position="1"/>
        <end position="25"/>
    </location>
</feature>
<dbReference type="AlphaFoldDB" id="A0A5N6GIY7"/>
<reference evidence="2" key="1">
    <citation type="submission" date="2019-04" db="EMBL/GenBank/DDBJ databases">
        <title>Friends and foes A comparative genomics study of 23 Aspergillus species from section Flavi.</title>
        <authorList>
            <consortium name="DOE Joint Genome Institute"/>
            <person name="Kjaerbolling I."/>
            <person name="Vesth T."/>
            <person name="Frisvad J.C."/>
            <person name="Nybo J.L."/>
            <person name="Theobald S."/>
            <person name="Kildgaard S."/>
            <person name="Isbrandt T."/>
            <person name="Kuo A."/>
            <person name="Sato A."/>
            <person name="Lyhne E.K."/>
            <person name="Kogle M.E."/>
            <person name="Wiebenga A."/>
            <person name="Kun R.S."/>
            <person name="Lubbers R.J."/>
            <person name="Makela M.R."/>
            <person name="Barry K."/>
            <person name="Chovatia M."/>
            <person name="Clum A."/>
            <person name="Daum C."/>
            <person name="Haridas S."/>
            <person name="He G."/>
            <person name="LaButti K."/>
            <person name="Lipzen A."/>
            <person name="Mondo S."/>
            <person name="Riley R."/>
            <person name="Salamov A."/>
            <person name="Simmons B.A."/>
            <person name="Magnuson J.K."/>
            <person name="Henrissat B."/>
            <person name="Mortensen U.H."/>
            <person name="Larsen T.O."/>
            <person name="Devries R.P."/>
            <person name="Grigoriev I.V."/>
            <person name="Machida M."/>
            <person name="Baker S.E."/>
            <person name="Andersen M.R."/>
        </authorList>
    </citation>
    <scope>NUCLEOTIDE SEQUENCE [LARGE SCALE GENOMIC DNA]</scope>
    <source>
        <strain evidence="2">CBS 121.62</strain>
    </source>
</reference>
<dbReference type="EMBL" id="ML734676">
    <property type="protein sequence ID" value="KAB8241938.1"/>
    <property type="molecule type" value="Genomic_DNA"/>
</dbReference>
<dbReference type="Proteomes" id="UP000325434">
    <property type="component" value="Unassembled WGS sequence"/>
</dbReference>
<proteinExistence type="predicted"/>
<evidence type="ECO:0000256" key="1">
    <source>
        <dbReference type="SAM" id="MobiDB-lite"/>
    </source>
</evidence>
<organism evidence="2">
    <name type="scientific">Aspergillus flavus</name>
    <dbReference type="NCBI Taxonomy" id="5059"/>
    <lineage>
        <taxon>Eukaryota</taxon>
        <taxon>Fungi</taxon>
        <taxon>Dikarya</taxon>
        <taxon>Ascomycota</taxon>
        <taxon>Pezizomycotina</taxon>
        <taxon>Eurotiomycetes</taxon>
        <taxon>Eurotiomycetidae</taxon>
        <taxon>Eurotiales</taxon>
        <taxon>Aspergillaceae</taxon>
        <taxon>Aspergillus</taxon>
        <taxon>Aspergillus subgen. Circumdati</taxon>
    </lineage>
</organism>